<dbReference type="STRING" id="523791.Kkor_2014"/>
<accession>C7R6J6</accession>
<dbReference type="EC" id="2.4.99.12" evidence="4 12"/>
<keyword evidence="12" id="KW-0448">Lipopolysaccharide biosynthesis</keyword>
<feature type="active site" description="Proton acceptor" evidence="10">
    <location>
        <position position="67"/>
    </location>
</feature>
<dbReference type="KEGG" id="kko:Kkor_2014"/>
<dbReference type="FunFam" id="3.40.50.11720:FF:000001">
    <property type="entry name" value="3-deoxy-D-manno-octulosonic acid transferase"/>
    <property type="match status" value="1"/>
</dbReference>
<dbReference type="PANTHER" id="PTHR42755">
    <property type="entry name" value="3-DEOXY-MANNO-OCTULOSONATE CYTIDYLYLTRANSFERASE"/>
    <property type="match status" value="1"/>
</dbReference>
<feature type="site" description="Transition state stabilizer" evidence="11">
    <location>
        <position position="137"/>
    </location>
</feature>
<dbReference type="CAZy" id="GT30">
    <property type="family name" value="Glycosyltransferase Family 30"/>
</dbReference>
<evidence type="ECO:0000256" key="7">
    <source>
        <dbReference type="ARBA" id="ARBA00022968"/>
    </source>
</evidence>
<dbReference type="GO" id="GO:0009244">
    <property type="term" value="P:lipopolysaccharide core region biosynthetic process"/>
    <property type="evidence" value="ECO:0007669"/>
    <property type="project" value="UniProtKB-UniRule"/>
</dbReference>
<dbReference type="NCBIfam" id="NF004388">
    <property type="entry name" value="PRK05749.1-4"/>
    <property type="match status" value="1"/>
</dbReference>
<sequence length="423" mass="47855">MVIREDKYLLRYLYTLLYILAAPLLCVRWVYKSFKPPQYREPLRERFGIVSKEYKQSIWFHAVSMGESNAAIAIIKKLLFKYPELNIIVTTTTPTGARQIYNGLGNRVKHHYSPCDLPGTIKRFIRRAKPRLLVIMETELWPNWLHHLKSNNIPVILANARLSGRSANKYEKIASLANEMMDAFVKVLAVNEQDAERYIRLGLSKERSLVTGNIKFDMDVPTFTDHEYYPNWKDAPVWIAASTHKGEDEAVLRAHKIVCNIIPRAKLILVPRHPERFEAVAHLIENEGYSVARRSCPDTWSNNADVLLGDTMGELMKAFNISDICWIGGSFAEIGGHNPIEPAVLGKPVLTGPHIHNFNEIFADLIEAGGAQMVVDEKDLASVVIQLFEDKARAFNMGAKAAEVINTNRGALDETVSVIESYL</sequence>
<dbReference type="EMBL" id="CP001707">
    <property type="protein sequence ID" value="ACV27424.1"/>
    <property type="molecule type" value="Genomic_DNA"/>
</dbReference>
<dbReference type="FunFam" id="3.40.50.2000:FF:000032">
    <property type="entry name" value="3-deoxy-D-manno-octulosonic acid transferase"/>
    <property type="match status" value="1"/>
</dbReference>
<dbReference type="Gene3D" id="3.40.50.2000">
    <property type="entry name" value="Glycogen Phosphorylase B"/>
    <property type="match status" value="1"/>
</dbReference>
<comment type="pathway">
    <text evidence="2 12">Bacterial outer membrane biogenesis; LPS core biosynthesis.</text>
</comment>
<evidence type="ECO:0000256" key="5">
    <source>
        <dbReference type="ARBA" id="ARBA00019077"/>
    </source>
</evidence>
<dbReference type="Pfam" id="PF04413">
    <property type="entry name" value="Glycos_transf_N"/>
    <property type="match status" value="1"/>
</dbReference>
<keyword evidence="12" id="KW-0812">Transmembrane</keyword>
<evidence type="ECO:0000256" key="6">
    <source>
        <dbReference type="ARBA" id="ARBA00022679"/>
    </source>
</evidence>
<evidence type="ECO:0000256" key="4">
    <source>
        <dbReference type="ARBA" id="ARBA00012621"/>
    </source>
</evidence>
<keyword evidence="12" id="KW-0472">Membrane</keyword>
<dbReference type="InterPro" id="IPR039901">
    <property type="entry name" value="Kdotransferase"/>
</dbReference>
<dbReference type="InParanoid" id="C7R6J6"/>
<evidence type="ECO:0000256" key="11">
    <source>
        <dbReference type="PIRSR" id="PIRSR639901-2"/>
    </source>
</evidence>
<feature type="site" description="Transition state stabilizer" evidence="11">
    <location>
        <position position="215"/>
    </location>
</feature>
<organism evidence="14 15">
    <name type="scientific">Kangiella koreensis (strain DSM 16069 / JCM 12317 / KCTC 12182 / SW-125)</name>
    <dbReference type="NCBI Taxonomy" id="523791"/>
    <lineage>
        <taxon>Bacteria</taxon>
        <taxon>Pseudomonadati</taxon>
        <taxon>Pseudomonadota</taxon>
        <taxon>Gammaproteobacteria</taxon>
        <taxon>Kangiellales</taxon>
        <taxon>Kangiellaceae</taxon>
        <taxon>Kangiella</taxon>
    </lineage>
</organism>
<evidence type="ECO:0000256" key="10">
    <source>
        <dbReference type="PIRSR" id="PIRSR639901-1"/>
    </source>
</evidence>
<comment type="catalytic activity">
    <reaction evidence="9 12">
        <text>lipid IVA (E. coli) + CMP-3-deoxy-beta-D-manno-octulosonate = alpha-Kdo-(2-&gt;6)-lipid IVA (E. coli) + CMP + H(+)</text>
        <dbReference type="Rhea" id="RHEA:28066"/>
        <dbReference type="ChEBI" id="CHEBI:15378"/>
        <dbReference type="ChEBI" id="CHEBI:58603"/>
        <dbReference type="ChEBI" id="CHEBI:60364"/>
        <dbReference type="ChEBI" id="CHEBI:60377"/>
        <dbReference type="ChEBI" id="CHEBI:85987"/>
        <dbReference type="EC" id="2.4.99.12"/>
    </reaction>
</comment>
<name>C7R6J6_KANKD</name>
<gene>
    <name evidence="14" type="ordered locus">Kkor_2014</name>
</gene>
<comment type="similarity">
    <text evidence="3">Belongs to the glycosyltransferase group 1 family. Glycosyltransferase 30 subfamily.</text>
</comment>
<keyword evidence="12" id="KW-1133">Transmembrane helix</keyword>
<dbReference type="GO" id="GO:0009245">
    <property type="term" value="P:lipid A biosynthetic process"/>
    <property type="evidence" value="ECO:0007669"/>
    <property type="project" value="TreeGrafter"/>
</dbReference>
<dbReference type="Gene3D" id="3.40.50.11720">
    <property type="entry name" value="3-Deoxy-D-manno-octulosonic-acid transferase, N-terminal domain"/>
    <property type="match status" value="1"/>
</dbReference>
<evidence type="ECO:0000313" key="14">
    <source>
        <dbReference type="EMBL" id="ACV27424.1"/>
    </source>
</evidence>
<dbReference type="eggNOG" id="COG1519">
    <property type="taxonomic scope" value="Bacteria"/>
</dbReference>
<comment type="function">
    <text evidence="12">Involved in lipopolysaccharide (LPS) biosynthesis. Catalyzes the transfer of 3-deoxy-D-manno-octulosonate (Kdo) residue(s) from CMP-Kdo to lipid IV(A), the tetraacyldisaccharide-1,4'-bisphosphate precursor of lipid A.</text>
</comment>
<feature type="domain" description="3-deoxy-D-manno-octulosonic-acid transferase N-terminal" evidence="13">
    <location>
        <begin position="43"/>
        <end position="218"/>
    </location>
</feature>
<protein>
    <recommendedName>
        <fullName evidence="5 12">3-deoxy-D-manno-octulosonic acid transferase</fullName>
        <shortName evidence="12">Kdo transferase</shortName>
        <ecNumber evidence="4 12">2.4.99.12</ecNumber>
    </recommendedName>
    <alternativeName>
        <fullName evidence="8 12">Lipid IV(A) 3-deoxy-D-manno-octulosonic acid transferase</fullName>
    </alternativeName>
</protein>
<dbReference type="SUPFAM" id="SSF53756">
    <property type="entry name" value="UDP-Glycosyltransferase/glycogen phosphorylase"/>
    <property type="match status" value="1"/>
</dbReference>
<evidence type="ECO:0000256" key="3">
    <source>
        <dbReference type="ARBA" id="ARBA00006380"/>
    </source>
</evidence>
<evidence type="ECO:0000256" key="9">
    <source>
        <dbReference type="ARBA" id="ARBA00049183"/>
    </source>
</evidence>
<evidence type="ECO:0000256" key="8">
    <source>
        <dbReference type="ARBA" id="ARBA00031445"/>
    </source>
</evidence>
<dbReference type="GO" id="GO:0043842">
    <property type="term" value="F:Kdo transferase activity"/>
    <property type="evidence" value="ECO:0007669"/>
    <property type="project" value="UniProtKB-EC"/>
</dbReference>
<dbReference type="AlphaFoldDB" id="C7R6J6"/>
<reference evidence="14 15" key="1">
    <citation type="journal article" date="2009" name="Stand. Genomic Sci.">
        <title>Complete genome sequence of Kangiella koreensis type strain (SW-125).</title>
        <authorList>
            <person name="Han C."/>
            <person name="Sikorski J."/>
            <person name="Lapidus A."/>
            <person name="Nolan M."/>
            <person name="Glavina Del Rio T."/>
            <person name="Tice H."/>
            <person name="Cheng J.F."/>
            <person name="Lucas S."/>
            <person name="Chen F."/>
            <person name="Copeland A."/>
            <person name="Ivanova N."/>
            <person name="Mavromatis K."/>
            <person name="Ovchinnikova G."/>
            <person name="Pati A."/>
            <person name="Bruce D."/>
            <person name="Goodwin L."/>
            <person name="Pitluck S."/>
            <person name="Chen A."/>
            <person name="Palaniappan K."/>
            <person name="Land M."/>
            <person name="Hauser L."/>
            <person name="Chang Y.J."/>
            <person name="Jeffries C.D."/>
            <person name="Chain P."/>
            <person name="Saunders E."/>
            <person name="Brettin T."/>
            <person name="Goker M."/>
            <person name="Tindall B.J."/>
            <person name="Bristow J."/>
            <person name="Eisen J.A."/>
            <person name="Markowitz V."/>
            <person name="Hugenholtz P."/>
            <person name="Kyrpides N.C."/>
            <person name="Klenk H.P."/>
            <person name="Detter J.C."/>
        </authorList>
    </citation>
    <scope>NUCLEOTIDE SEQUENCE [LARGE SCALE GENOMIC DNA]</scope>
    <source>
        <strain evidence="15">DSM 16069 / KCTC 12182 / SW-125</strain>
    </source>
</reference>
<feature type="transmembrane region" description="Helical" evidence="12">
    <location>
        <begin position="12"/>
        <end position="31"/>
    </location>
</feature>
<keyword evidence="6 12" id="KW-0808">Transferase</keyword>
<dbReference type="HOGENOM" id="CLU_036146_2_0_6"/>
<dbReference type="FunCoup" id="C7R6J6">
    <property type="interactions" value="240"/>
</dbReference>
<keyword evidence="7" id="KW-0735">Signal-anchor</keyword>
<dbReference type="UniPathway" id="UPA00958"/>
<evidence type="ECO:0000259" key="13">
    <source>
        <dbReference type="Pfam" id="PF04413"/>
    </source>
</evidence>
<evidence type="ECO:0000256" key="2">
    <source>
        <dbReference type="ARBA" id="ARBA00004713"/>
    </source>
</evidence>
<dbReference type="PANTHER" id="PTHR42755:SF1">
    <property type="entry name" value="3-DEOXY-D-MANNO-OCTULOSONIC ACID TRANSFERASE, MITOCHONDRIAL-RELATED"/>
    <property type="match status" value="1"/>
</dbReference>
<dbReference type="InterPro" id="IPR038107">
    <property type="entry name" value="Glycos_transf_N_sf"/>
</dbReference>
<proteinExistence type="inferred from homology"/>
<dbReference type="GO" id="GO:0005886">
    <property type="term" value="C:plasma membrane"/>
    <property type="evidence" value="ECO:0007669"/>
    <property type="project" value="UniProtKB-SubCell"/>
</dbReference>
<evidence type="ECO:0000313" key="15">
    <source>
        <dbReference type="Proteomes" id="UP000001231"/>
    </source>
</evidence>
<keyword evidence="12" id="KW-1003">Cell membrane</keyword>
<comment type="subcellular location">
    <subcellularLocation>
        <location evidence="1">Cell inner membrane</location>
        <topology evidence="1">Single-pass membrane protein</topology>
        <orientation evidence="1">Cytoplasmic side</orientation>
    </subcellularLocation>
    <subcellularLocation>
        <location evidence="12">Cell membrane</location>
    </subcellularLocation>
</comment>
<evidence type="ECO:0000256" key="1">
    <source>
        <dbReference type="ARBA" id="ARBA00004388"/>
    </source>
</evidence>
<dbReference type="Proteomes" id="UP000001231">
    <property type="component" value="Chromosome"/>
</dbReference>
<dbReference type="InterPro" id="IPR007507">
    <property type="entry name" value="Glycos_transf_N"/>
</dbReference>
<keyword evidence="15" id="KW-1185">Reference proteome</keyword>
<evidence type="ECO:0000256" key="12">
    <source>
        <dbReference type="RuleBase" id="RU365103"/>
    </source>
</evidence>